<name>A0ABN8G040_9BACL</name>
<accession>A0ABN8G040</accession>
<organism evidence="1 2">
    <name type="scientific">Paenibacillus allorhizoplanae</name>
    <dbReference type="NCBI Taxonomy" id="2905648"/>
    <lineage>
        <taxon>Bacteria</taxon>
        <taxon>Bacillati</taxon>
        <taxon>Bacillota</taxon>
        <taxon>Bacilli</taxon>
        <taxon>Bacillales</taxon>
        <taxon>Paenibacillaceae</taxon>
        <taxon>Paenibacillus</taxon>
    </lineage>
</organism>
<evidence type="ECO:0000313" key="1">
    <source>
        <dbReference type="EMBL" id="CAH1192663.1"/>
    </source>
</evidence>
<dbReference type="EMBL" id="CAKMMW010000001">
    <property type="protein sequence ID" value="CAH1192663.1"/>
    <property type="molecule type" value="Genomic_DNA"/>
</dbReference>
<reference evidence="1" key="1">
    <citation type="submission" date="2022-01" db="EMBL/GenBank/DDBJ databases">
        <authorList>
            <person name="Criscuolo A."/>
        </authorList>
    </citation>
    <scope>NUCLEOTIDE SEQUENCE</scope>
    <source>
        <strain evidence="1">CIP111891</strain>
    </source>
</reference>
<gene>
    <name evidence="1" type="ORF">PAECIP111891_00410</name>
</gene>
<dbReference type="Proteomes" id="UP000838821">
    <property type="component" value="Unassembled WGS sequence"/>
</dbReference>
<comment type="caution">
    <text evidence="1">The sequence shown here is derived from an EMBL/GenBank/DDBJ whole genome shotgun (WGS) entry which is preliminary data.</text>
</comment>
<protein>
    <submittedName>
        <fullName evidence="1">Uncharacterized protein</fullName>
    </submittedName>
</protein>
<proteinExistence type="predicted"/>
<evidence type="ECO:0000313" key="2">
    <source>
        <dbReference type="Proteomes" id="UP000838821"/>
    </source>
</evidence>
<keyword evidence="2" id="KW-1185">Reference proteome</keyword>
<sequence>MLCQHFQATILQKIYKVGGFVSQDFAKFRYLTRYNF</sequence>